<evidence type="ECO:0000256" key="1">
    <source>
        <dbReference type="ARBA" id="ARBA00007613"/>
    </source>
</evidence>
<reference evidence="3 4" key="1">
    <citation type="submission" date="2018-08" db="EMBL/GenBank/DDBJ databases">
        <authorList>
            <person name="Khan S.A."/>
        </authorList>
    </citation>
    <scope>NUCLEOTIDE SEQUENCE [LARGE SCALE GENOMIC DNA]</scope>
    <source>
        <strain evidence="3 4">GTF-13</strain>
    </source>
</reference>
<sequence>MIPRYPRTLSFLLLLLLGGCVVGPDYQRPEVVLPEQWRVSFADASELSNLRWWQQLNDPVLDSLLETALQQNQDIRQAAARVAQFQGVLTSTRSAFYPQTGYDAEASRNRLSEQAPGFVGGDPYYNLYQAALGASWQLDLFGRVQRQSEAAAAQVYASEQGRRGVLLSVVTGVAAGYVTLRGLDEQRVIARRTAEQYRDTLTLFQLRHRYGTVSQLEVSQIESQYQQALAAIPRIESRIALQENLLSVLLGQDPGPIERGLSLAEMPLPRVPSGLPSTLLTRRPDLLQAEYELMAANAQVGVAESLYYPDISLSGSIGQGSSELNDLLNGSARLWGLGASITGPIFTFGRIEGQVASAEAARDAAEARYRQTLFVALQEVNDALTQTQKNQQTYSALERRTRALREYARLAMMRFESGAASYLEVLYANTELFQADLDGVAAQVDQYRALISVYQSMGGGWLDALAEPQSPPGSAL</sequence>
<dbReference type="GO" id="GO:0015562">
    <property type="term" value="F:efflux transmembrane transporter activity"/>
    <property type="evidence" value="ECO:0007669"/>
    <property type="project" value="InterPro"/>
</dbReference>
<dbReference type="PROSITE" id="PS51257">
    <property type="entry name" value="PROKAR_LIPOPROTEIN"/>
    <property type="match status" value="1"/>
</dbReference>
<dbReference type="InterPro" id="IPR010131">
    <property type="entry name" value="MdtP/NodT-like"/>
</dbReference>
<accession>A0A3P3VPY3</accession>
<dbReference type="SUPFAM" id="SSF56954">
    <property type="entry name" value="Outer membrane efflux proteins (OEP)"/>
    <property type="match status" value="1"/>
</dbReference>
<evidence type="ECO:0000313" key="4">
    <source>
        <dbReference type="Proteomes" id="UP000280792"/>
    </source>
</evidence>
<dbReference type="Gene3D" id="2.20.200.10">
    <property type="entry name" value="Outer membrane efflux proteins (OEP)"/>
    <property type="match status" value="1"/>
</dbReference>
<dbReference type="PANTHER" id="PTHR30203">
    <property type="entry name" value="OUTER MEMBRANE CATION EFFLUX PROTEIN"/>
    <property type="match status" value="1"/>
</dbReference>
<dbReference type="Proteomes" id="UP000280792">
    <property type="component" value="Unassembled WGS sequence"/>
</dbReference>
<protein>
    <submittedName>
        <fullName evidence="3">Efflux transporter outer membrane subunit</fullName>
    </submittedName>
</protein>
<dbReference type="Pfam" id="PF02321">
    <property type="entry name" value="OEP"/>
    <property type="match status" value="2"/>
</dbReference>
<keyword evidence="2" id="KW-0812">Transmembrane</keyword>
<comment type="caution">
    <text evidence="3">The sequence shown here is derived from an EMBL/GenBank/DDBJ whole genome shotgun (WGS) entry which is preliminary data.</text>
</comment>
<evidence type="ECO:0000256" key="2">
    <source>
        <dbReference type="RuleBase" id="RU362097"/>
    </source>
</evidence>
<keyword evidence="4" id="KW-1185">Reference proteome</keyword>
<comment type="subcellular location">
    <subcellularLocation>
        <location evidence="2">Cell outer membrane</location>
        <topology evidence="2">Lipid-anchor</topology>
    </subcellularLocation>
</comment>
<keyword evidence="2" id="KW-0449">Lipoprotein</keyword>
<name>A0A3P3VPY3_9GAMM</name>
<evidence type="ECO:0000313" key="3">
    <source>
        <dbReference type="EMBL" id="RRJ83998.1"/>
    </source>
</evidence>
<organism evidence="3 4">
    <name type="scientific">Aestuariirhabdus litorea</name>
    <dbReference type="NCBI Taxonomy" id="2528527"/>
    <lineage>
        <taxon>Bacteria</taxon>
        <taxon>Pseudomonadati</taxon>
        <taxon>Pseudomonadota</taxon>
        <taxon>Gammaproteobacteria</taxon>
        <taxon>Oceanospirillales</taxon>
        <taxon>Aestuariirhabdaceae</taxon>
        <taxon>Aestuariirhabdus</taxon>
    </lineage>
</organism>
<dbReference type="InterPro" id="IPR003423">
    <property type="entry name" value="OMP_efflux"/>
</dbReference>
<dbReference type="EMBL" id="QWEZ01000001">
    <property type="protein sequence ID" value="RRJ83998.1"/>
    <property type="molecule type" value="Genomic_DNA"/>
</dbReference>
<dbReference type="NCBIfam" id="TIGR01845">
    <property type="entry name" value="outer_NodT"/>
    <property type="match status" value="1"/>
</dbReference>
<keyword evidence="2" id="KW-0472">Membrane</keyword>
<keyword evidence="2" id="KW-0564">Palmitate</keyword>
<dbReference type="RefSeq" id="WP_125014424.1">
    <property type="nucleotide sequence ID" value="NZ_QWEZ01000001.1"/>
</dbReference>
<dbReference type="AlphaFoldDB" id="A0A3P3VPY3"/>
<comment type="similarity">
    <text evidence="1 2">Belongs to the outer membrane factor (OMF) (TC 1.B.17) family.</text>
</comment>
<dbReference type="Gene3D" id="1.20.1600.10">
    <property type="entry name" value="Outer membrane efflux proteins (OEP)"/>
    <property type="match status" value="1"/>
</dbReference>
<reference evidence="3 4" key="2">
    <citation type="submission" date="2018-12" db="EMBL/GenBank/DDBJ databases">
        <title>Simiduia agarivorans gen. nov., sp. nov., a marine, agarolytic bacterium isolated from shallow coastal water from Keelung, Taiwan.</title>
        <authorList>
            <person name="Shieh W.Y."/>
        </authorList>
    </citation>
    <scope>NUCLEOTIDE SEQUENCE [LARGE SCALE GENOMIC DNA]</scope>
    <source>
        <strain evidence="3 4">GTF-13</strain>
    </source>
</reference>
<proteinExistence type="inferred from homology"/>
<dbReference type="GO" id="GO:0009279">
    <property type="term" value="C:cell outer membrane"/>
    <property type="evidence" value="ECO:0007669"/>
    <property type="project" value="UniProtKB-SubCell"/>
</dbReference>
<keyword evidence="2" id="KW-1134">Transmembrane beta strand</keyword>
<gene>
    <name evidence="3" type="ORF">D0544_02440</name>
</gene>